<sequence length="82" mass="8581">MAKPVSLPMLLLLAFALVTGKFLGMANAGICVEDMGPCDRMCGSICKLAHRGGQGMCSDVSNQKVCKCFHECAISSSPSNKA</sequence>
<evidence type="ECO:0000256" key="1">
    <source>
        <dbReference type="SAM" id="SignalP"/>
    </source>
</evidence>
<proteinExistence type="predicted"/>
<feature type="chain" id="PRO_5013052833" evidence="1">
    <location>
        <begin position="21"/>
        <end position="82"/>
    </location>
</feature>
<accession>A0A218WK64</accession>
<reference evidence="3" key="1">
    <citation type="journal article" date="2017" name="Plant J.">
        <title>The pomegranate (Punica granatum L.) genome and the genomics of punicalagin biosynthesis.</title>
        <authorList>
            <person name="Qin G."/>
            <person name="Xu C."/>
            <person name="Ming R."/>
            <person name="Tang H."/>
            <person name="Guyot R."/>
            <person name="Kramer E.M."/>
            <person name="Hu Y."/>
            <person name="Yi X."/>
            <person name="Qi Y."/>
            <person name="Xu X."/>
            <person name="Gao Z."/>
            <person name="Pan H."/>
            <person name="Jian J."/>
            <person name="Tian Y."/>
            <person name="Yue Z."/>
            <person name="Xu Y."/>
        </authorList>
    </citation>
    <scope>NUCLEOTIDE SEQUENCE [LARGE SCALE GENOMIC DNA]</scope>
    <source>
        <strain evidence="3">cv. Dabenzi</strain>
    </source>
</reference>
<feature type="signal peptide" evidence="1">
    <location>
        <begin position="1"/>
        <end position="20"/>
    </location>
</feature>
<keyword evidence="1" id="KW-0732">Signal</keyword>
<evidence type="ECO:0000313" key="3">
    <source>
        <dbReference type="Proteomes" id="UP000197138"/>
    </source>
</evidence>
<protein>
    <submittedName>
        <fullName evidence="2">Uncharacterized protein</fullName>
    </submittedName>
</protein>
<dbReference type="AlphaFoldDB" id="A0A218WK64"/>
<name>A0A218WK64_PUNGR</name>
<dbReference type="Proteomes" id="UP000197138">
    <property type="component" value="Unassembled WGS sequence"/>
</dbReference>
<evidence type="ECO:0000313" key="2">
    <source>
        <dbReference type="EMBL" id="OWM73224.1"/>
    </source>
</evidence>
<organism evidence="2 3">
    <name type="scientific">Punica granatum</name>
    <name type="common">Pomegranate</name>
    <dbReference type="NCBI Taxonomy" id="22663"/>
    <lineage>
        <taxon>Eukaryota</taxon>
        <taxon>Viridiplantae</taxon>
        <taxon>Streptophyta</taxon>
        <taxon>Embryophyta</taxon>
        <taxon>Tracheophyta</taxon>
        <taxon>Spermatophyta</taxon>
        <taxon>Magnoliopsida</taxon>
        <taxon>eudicotyledons</taxon>
        <taxon>Gunneridae</taxon>
        <taxon>Pentapetalae</taxon>
        <taxon>rosids</taxon>
        <taxon>malvids</taxon>
        <taxon>Myrtales</taxon>
        <taxon>Lythraceae</taxon>
        <taxon>Punica</taxon>
    </lineage>
</organism>
<gene>
    <name evidence="2" type="ORF">CDL15_Pgr001338</name>
</gene>
<comment type="caution">
    <text evidence="2">The sequence shown here is derived from an EMBL/GenBank/DDBJ whole genome shotgun (WGS) entry which is preliminary data.</text>
</comment>
<dbReference type="EMBL" id="MTKT01003953">
    <property type="protein sequence ID" value="OWM73224.1"/>
    <property type="molecule type" value="Genomic_DNA"/>
</dbReference>